<dbReference type="PANTHER" id="PTHR45694">
    <property type="entry name" value="GLUTAREDOXIN 2"/>
    <property type="match status" value="1"/>
</dbReference>
<dbReference type="NCBIfam" id="TIGR02181">
    <property type="entry name" value="GRX_bact"/>
    <property type="match status" value="1"/>
</dbReference>
<evidence type="ECO:0000256" key="5">
    <source>
        <dbReference type="ARBA" id="ARBA00023157"/>
    </source>
</evidence>
<accession>A0A2S6NIG0</accession>
<dbReference type="GO" id="GO:0045454">
    <property type="term" value="P:cell redox homeostasis"/>
    <property type="evidence" value="ECO:0007669"/>
    <property type="project" value="InterPro"/>
</dbReference>
<keyword evidence="10" id="KW-1185">Reference proteome</keyword>
<gene>
    <name evidence="9" type="ORF">CCS01_11045</name>
</gene>
<dbReference type="PROSITE" id="PS51354">
    <property type="entry name" value="GLUTAREDOXIN_2"/>
    <property type="match status" value="1"/>
</dbReference>
<dbReference type="PRINTS" id="PR00160">
    <property type="entry name" value="GLUTAREDOXIN"/>
</dbReference>
<dbReference type="GO" id="GO:0005737">
    <property type="term" value="C:cytoplasm"/>
    <property type="evidence" value="ECO:0007669"/>
    <property type="project" value="TreeGrafter"/>
</dbReference>
<evidence type="ECO:0000256" key="7">
    <source>
        <dbReference type="RuleBase" id="RU364065"/>
    </source>
</evidence>
<evidence type="ECO:0000256" key="4">
    <source>
        <dbReference type="ARBA" id="ARBA00022982"/>
    </source>
</evidence>
<comment type="similarity">
    <text evidence="2 7">Belongs to the glutaredoxin family.</text>
</comment>
<dbReference type="RefSeq" id="WP_104518910.1">
    <property type="nucleotide sequence ID" value="NZ_NHRY01000113.1"/>
</dbReference>
<dbReference type="InterPro" id="IPR014025">
    <property type="entry name" value="Glutaredoxin_subgr"/>
</dbReference>
<evidence type="ECO:0000256" key="1">
    <source>
        <dbReference type="ARBA" id="ARBA00002549"/>
    </source>
</evidence>
<dbReference type="GO" id="GO:0034599">
    <property type="term" value="P:cellular response to oxidative stress"/>
    <property type="evidence" value="ECO:0007669"/>
    <property type="project" value="TreeGrafter"/>
</dbReference>
<dbReference type="Gene3D" id="3.40.30.10">
    <property type="entry name" value="Glutaredoxin"/>
    <property type="match status" value="1"/>
</dbReference>
<dbReference type="SUPFAM" id="SSF52833">
    <property type="entry name" value="Thioredoxin-like"/>
    <property type="match status" value="1"/>
</dbReference>
<evidence type="ECO:0000313" key="10">
    <source>
        <dbReference type="Proteomes" id="UP000239724"/>
    </source>
</evidence>
<evidence type="ECO:0000256" key="6">
    <source>
        <dbReference type="ARBA" id="ARBA00023284"/>
    </source>
</evidence>
<keyword evidence="4 7" id="KW-0249">Electron transport</keyword>
<dbReference type="InterPro" id="IPR011900">
    <property type="entry name" value="GRX_bact"/>
</dbReference>
<protein>
    <recommendedName>
        <fullName evidence="7">Glutaredoxin</fullName>
    </recommendedName>
</protein>
<evidence type="ECO:0000256" key="2">
    <source>
        <dbReference type="ARBA" id="ARBA00007787"/>
    </source>
</evidence>
<dbReference type="CDD" id="cd03418">
    <property type="entry name" value="GRX_GRXb_1_3_like"/>
    <property type="match status" value="1"/>
</dbReference>
<feature type="domain" description="Glutaredoxin" evidence="8">
    <location>
        <begin position="4"/>
        <end position="64"/>
    </location>
</feature>
<proteinExistence type="inferred from homology"/>
<keyword evidence="5" id="KW-1015">Disulfide bond</keyword>
<dbReference type="InterPro" id="IPR011767">
    <property type="entry name" value="GLR_AS"/>
</dbReference>
<dbReference type="PROSITE" id="PS00195">
    <property type="entry name" value="GLUTAREDOXIN_1"/>
    <property type="match status" value="1"/>
</dbReference>
<keyword evidence="6 7" id="KW-0676">Redox-active center</keyword>
<organism evidence="9 10">
    <name type="scientific">Rhodopila globiformis</name>
    <name type="common">Rhodopseudomonas globiformis</name>
    <dbReference type="NCBI Taxonomy" id="1071"/>
    <lineage>
        <taxon>Bacteria</taxon>
        <taxon>Pseudomonadati</taxon>
        <taxon>Pseudomonadota</taxon>
        <taxon>Alphaproteobacteria</taxon>
        <taxon>Acetobacterales</taxon>
        <taxon>Acetobacteraceae</taxon>
        <taxon>Rhodopila</taxon>
    </lineage>
</organism>
<reference evidence="9 10" key="1">
    <citation type="journal article" date="2018" name="Arch. Microbiol.">
        <title>New insights into the metabolic potential of the phototrophic purple bacterium Rhodopila globiformis DSM 161(T) from its draft genome sequence and evidence for a vanadium-dependent nitrogenase.</title>
        <authorList>
            <person name="Imhoff J.F."/>
            <person name="Rahn T."/>
            <person name="Kunzel S."/>
            <person name="Neulinger S.C."/>
        </authorList>
    </citation>
    <scope>NUCLEOTIDE SEQUENCE [LARGE SCALE GENOMIC DNA]</scope>
    <source>
        <strain evidence="9 10">DSM 161</strain>
    </source>
</reference>
<evidence type="ECO:0000259" key="8">
    <source>
        <dbReference type="Pfam" id="PF00462"/>
    </source>
</evidence>
<dbReference type="OrthoDB" id="9814618at2"/>
<comment type="caution">
    <text evidence="9">The sequence shown here is derived from an EMBL/GenBank/DDBJ whole genome shotgun (WGS) entry which is preliminary data.</text>
</comment>
<dbReference type="InterPro" id="IPR002109">
    <property type="entry name" value="Glutaredoxin"/>
</dbReference>
<dbReference type="AlphaFoldDB" id="A0A2S6NIG0"/>
<keyword evidence="7" id="KW-0963">Cytoplasm</keyword>
<comment type="function">
    <text evidence="1 7">Has a glutathione-disulfide oxidoreductase activity in the presence of NADPH and glutathione reductase. Reduces low molecular weight disulfides and proteins.</text>
</comment>
<dbReference type="GO" id="GO:0015038">
    <property type="term" value="F:glutathione disulfide oxidoreductase activity"/>
    <property type="evidence" value="ECO:0007669"/>
    <property type="project" value="UniProtKB-UniRule"/>
</dbReference>
<name>A0A2S6NIG0_RHOGL</name>
<dbReference type="Proteomes" id="UP000239724">
    <property type="component" value="Unassembled WGS sequence"/>
</dbReference>
<evidence type="ECO:0000256" key="3">
    <source>
        <dbReference type="ARBA" id="ARBA00022448"/>
    </source>
</evidence>
<dbReference type="PANTHER" id="PTHR45694:SF18">
    <property type="entry name" value="GLUTAREDOXIN-1-RELATED"/>
    <property type="match status" value="1"/>
</dbReference>
<dbReference type="InterPro" id="IPR036249">
    <property type="entry name" value="Thioredoxin-like_sf"/>
</dbReference>
<evidence type="ECO:0000313" key="9">
    <source>
        <dbReference type="EMBL" id="PPQ34400.1"/>
    </source>
</evidence>
<dbReference type="EMBL" id="NHRY01000113">
    <property type="protein sequence ID" value="PPQ34400.1"/>
    <property type="molecule type" value="Genomic_DNA"/>
</dbReference>
<dbReference type="Pfam" id="PF00462">
    <property type="entry name" value="Glutaredoxin"/>
    <property type="match status" value="1"/>
</dbReference>
<sequence>MATVEIYTQPWCPYCERAVYLLTRKGVPFQEIDAPNGSQARAEARQRSGGRTTAPQIFIDGRHIGGCDDLMALDRAGRLDSLLGLG</sequence>
<keyword evidence="3 7" id="KW-0813">Transport</keyword>